<evidence type="ECO:0000256" key="1">
    <source>
        <dbReference type="ARBA" id="ARBA00004141"/>
    </source>
</evidence>
<feature type="transmembrane region" description="Helical" evidence="10">
    <location>
        <begin position="431"/>
        <end position="454"/>
    </location>
</feature>
<feature type="transmembrane region" description="Helical" evidence="10">
    <location>
        <begin position="341"/>
        <end position="361"/>
    </location>
</feature>
<comment type="caution">
    <text evidence="11">The sequence shown here is derived from an EMBL/GenBank/DDBJ whole genome shotgun (WGS) entry which is preliminary data.</text>
</comment>
<feature type="transmembrane region" description="Helical" evidence="10">
    <location>
        <begin position="649"/>
        <end position="668"/>
    </location>
</feature>
<protein>
    <recommendedName>
        <fullName evidence="13">OPT superfamily oligopeptide transporter</fullName>
    </recommendedName>
</protein>
<accession>A0ABQ8PQT0</accession>
<reference evidence="11" key="1">
    <citation type="submission" date="2022-07" db="EMBL/GenBank/DDBJ databases">
        <title>Phylogenomic reconstructions and comparative analyses of Kickxellomycotina fungi.</title>
        <authorList>
            <person name="Reynolds N.K."/>
            <person name="Stajich J.E."/>
            <person name="Barry K."/>
            <person name="Grigoriev I.V."/>
            <person name="Crous P."/>
            <person name="Smith M.E."/>
        </authorList>
    </citation>
    <scope>NUCLEOTIDE SEQUENCE</scope>
    <source>
        <strain evidence="11">BCRC 34882</strain>
    </source>
</reference>
<feature type="transmembrane region" description="Helical" evidence="10">
    <location>
        <begin position="265"/>
        <end position="283"/>
    </location>
</feature>
<keyword evidence="5" id="KW-0571">Peptide transport</keyword>
<proteinExistence type="inferred from homology"/>
<evidence type="ECO:0008006" key="13">
    <source>
        <dbReference type="Google" id="ProtNLM"/>
    </source>
</evidence>
<evidence type="ECO:0000256" key="9">
    <source>
        <dbReference type="SAM" id="MobiDB-lite"/>
    </source>
</evidence>
<evidence type="ECO:0000256" key="10">
    <source>
        <dbReference type="SAM" id="Phobius"/>
    </source>
</evidence>
<organism evidence="11 12">
    <name type="scientific">Coemansia umbellata</name>
    <dbReference type="NCBI Taxonomy" id="1424467"/>
    <lineage>
        <taxon>Eukaryota</taxon>
        <taxon>Fungi</taxon>
        <taxon>Fungi incertae sedis</taxon>
        <taxon>Zoopagomycota</taxon>
        <taxon>Kickxellomycotina</taxon>
        <taxon>Kickxellomycetes</taxon>
        <taxon>Kickxellales</taxon>
        <taxon>Kickxellaceae</taxon>
        <taxon>Coemansia</taxon>
    </lineage>
</organism>
<keyword evidence="3" id="KW-0813">Transport</keyword>
<feature type="transmembrane region" description="Helical" evidence="10">
    <location>
        <begin position="404"/>
        <end position="425"/>
    </location>
</feature>
<feature type="transmembrane region" description="Helical" evidence="10">
    <location>
        <begin position="48"/>
        <end position="67"/>
    </location>
</feature>
<dbReference type="Proteomes" id="UP001151295">
    <property type="component" value="Unassembled WGS sequence"/>
</dbReference>
<dbReference type="PANTHER" id="PTHR22601">
    <property type="entry name" value="ISP4 LIKE PROTEIN"/>
    <property type="match status" value="1"/>
</dbReference>
<feature type="transmembrane region" description="Helical" evidence="10">
    <location>
        <begin position="153"/>
        <end position="172"/>
    </location>
</feature>
<keyword evidence="8 10" id="KW-0472">Membrane</keyword>
<evidence type="ECO:0000256" key="3">
    <source>
        <dbReference type="ARBA" id="ARBA00022448"/>
    </source>
</evidence>
<comment type="similarity">
    <text evidence="2">Belongs to the oligopeptide OPT transporter family.</text>
</comment>
<evidence type="ECO:0000313" key="11">
    <source>
        <dbReference type="EMBL" id="KAJ1993399.1"/>
    </source>
</evidence>
<sequence length="728" mass="78436">MDSIEILARSSQSPPQEQSTTSWHSDEETIAKQSSNPSTKAFRPSWRAWLSALVLTTLFAFISPMFLFRAYNMPVTPLLVPVLLYLMTTRKKPGYLTREEIVWVTSVVASGSSFAPAYQWIATIKDFGHLLNHWQQLAVVLGTQLLGWSLGHILSPVFSAMWPNTLPLMVLIQTLFPTSGQQKPPHTKRGRFFMLLTALTFVYQGVLSFVAPIFKSLCVLCLVPHSKILGMLGSGWDGAGILSLTFDWAAVATLQPFVAQVGAQLHYLAGALLMMYVLTPVGWHMDWWGSRSLPIVSTNVFDTAGRVYNVTLVDQISSAKWRGGPHVYDPYSPVRLTVNSSLGYIFAVAAMAAVVVHLVLWHSRWLLRTAQNTAWAVLRLWDLRAPAPAAAENSSGCAVRVCRLVVFTVSLGVAVISSQLGITVLPGWQALLAVVWATLMCIPVGFVEALGFALPMDLLPHILAGWMQGPGRPLETGYFHLWATAPTHVALGWSGVRGHQLRGLAAAGGGSWTRRGLLLGLVWGALVNHLSFSLLRTAQPPAGWHEEGEAGRLPAALSSELIVWGIAGPQSIFARASPYRLLFLYGALIGVLAPLLPYAAHRALTRLAAGGGGGGGGGGTESRCAWLARAARGIQVPLVLTGMVAVPTVPANFIVSGLAVAVAGHVWCRVGRVALVDRSLYNAALDTGTRLAVAALFAAGQVLATRQKPLVFASWWGNRPGNVEGCLL</sequence>
<evidence type="ECO:0000256" key="4">
    <source>
        <dbReference type="ARBA" id="ARBA00022692"/>
    </source>
</evidence>
<evidence type="ECO:0000256" key="7">
    <source>
        <dbReference type="ARBA" id="ARBA00022989"/>
    </source>
</evidence>
<dbReference type="Pfam" id="PF03169">
    <property type="entry name" value="OPT"/>
    <property type="match status" value="1"/>
</dbReference>
<keyword evidence="12" id="KW-1185">Reference proteome</keyword>
<dbReference type="EMBL" id="JANBQD010000019">
    <property type="protein sequence ID" value="KAJ1993399.1"/>
    <property type="molecule type" value="Genomic_DNA"/>
</dbReference>
<dbReference type="InterPro" id="IPR004648">
    <property type="entry name" value="Oligpept_transpt"/>
</dbReference>
<evidence type="ECO:0000256" key="2">
    <source>
        <dbReference type="ARBA" id="ARBA00008807"/>
    </source>
</evidence>
<feature type="transmembrane region" description="Helical" evidence="10">
    <location>
        <begin position="101"/>
        <end position="121"/>
    </location>
</feature>
<gene>
    <name evidence="11" type="ORF">EDC05_002263</name>
</gene>
<dbReference type="InterPro" id="IPR004813">
    <property type="entry name" value="OPT"/>
</dbReference>
<evidence type="ECO:0000256" key="5">
    <source>
        <dbReference type="ARBA" id="ARBA00022856"/>
    </source>
</evidence>
<evidence type="ECO:0000256" key="8">
    <source>
        <dbReference type="ARBA" id="ARBA00023136"/>
    </source>
</evidence>
<keyword evidence="7 10" id="KW-1133">Transmembrane helix</keyword>
<keyword evidence="6" id="KW-0653">Protein transport</keyword>
<feature type="transmembrane region" description="Helical" evidence="10">
    <location>
        <begin position="192"/>
        <end position="214"/>
    </location>
</feature>
<comment type="subcellular location">
    <subcellularLocation>
        <location evidence="1">Membrane</location>
        <topology evidence="1">Multi-pass membrane protein</topology>
    </subcellularLocation>
</comment>
<name>A0ABQ8PQT0_9FUNG</name>
<feature type="transmembrane region" description="Helical" evidence="10">
    <location>
        <begin position="234"/>
        <end position="253"/>
    </location>
</feature>
<feature type="transmembrane region" description="Helical" evidence="10">
    <location>
        <begin position="581"/>
        <end position="600"/>
    </location>
</feature>
<evidence type="ECO:0000256" key="6">
    <source>
        <dbReference type="ARBA" id="ARBA00022927"/>
    </source>
</evidence>
<feature type="region of interest" description="Disordered" evidence="9">
    <location>
        <begin position="1"/>
        <end position="41"/>
    </location>
</feature>
<feature type="compositionally biased region" description="Low complexity" evidence="9">
    <location>
        <begin position="10"/>
        <end position="22"/>
    </location>
</feature>
<keyword evidence="4 10" id="KW-0812">Transmembrane</keyword>
<feature type="transmembrane region" description="Helical" evidence="10">
    <location>
        <begin position="73"/>
        <end position="89"/>
    </location>
</feature>
<evidence type="ECO:0000313" key="12">
    <source>
        <dbReference type="Proteomes" id="UP001151295"/>
    </source>
</evidence>